<dbReference type="AlphaFoldDB" id="A0AAW2BQZ5"/>
<reference evidence="4 5" key="1">
    <citation type="submission" date="2024-01" db="EMBL/GenBank/DDBJ databases">
        <title>A telomere-to-telomere, gap-free genome of sweet tea (Lithocarpus litseifolius).</title>
        <authorList>
            <person name="Zhou J."/>
        </authorList>
    </citation>
    <scope>NUCLEOTIDE SEQUENCE [LARGE SCALE GENOMIC DNA]</scope>
    <source>
        <strain evidence="4">Zhou-2022a</strain>
        <tissue evidence="4">Leaf</tissue>
    </source>
</reference>
<keyword evidence="1" id="KW-0433">Leucine-rich repeat</keyword>
<keyword evidence="2" id="KW-0611">Plant defense</keyword>
<protein>
    <recommendedName>
        <fullName evidence="3">R13L1/DRL21-like LRR repeat region domain-containing protein</fullName>
    </recommendedName>
</protein>
<evidence type="ECO:0000256" key="1">
    <source>
        <dbReference type="ARBA" id="ARBA00022614"/>
    </source>
</evidence>
<dbReference type="Proteomes" id="UP001459277">
    <property type="component" value="Unassembled WGS sequence"/>
</dbReference>
<dbReference type="Gene3D" id="3.80.10.10">
    <property type="entry name" value="Ribonuclease Inhibitor"/>
    <property type="match status" value="1"/>
</dbReference>
<dbReference type="PANTHER" id="PTHR36766">
    <property type="entry name" value="PLANT BROAD-SPECTRUM MILDEW RESISTANCE PROTEIN RPW8"/>
    <property type="match status" value="1"/>
</dbReference>
<dbReference type="InterPro" id="IPR032675">
    <property type="entry name" value="LRR_dom_sf"/>
</dbReference>
<evidence type="ECO:0000313" key="5">
    <source>
        <dbReference type="Proteomes" id="UP001459277"/>
    </source>
</evidence>
<keyword evidence="5" id="KW-1185">Reference proteome</keyword>
<proteinExistence type="predicted"/>
<evidence type="ECO:0000313" key="4">
    <source>
        <dbReference type="EMBL" id="KAK9988445.1"/>
    </source>
</evidence>
<name>A0AAW2BQZ5_9ROSI</name>
<feature type="domain" description="R13L1/DRL21-like LRR repeat region" evidence="3">
    <location>
        <begin position="112"/>
        <end position="176"/>
    </location>
</feature>
<evidence type="ECO:0000259" key="3">
    <source>
        <dbReference type="Pfam" id="PF25019"/>
    </source>
</evidence>
<dbReference type="GO" id="GO:0006952">
    <property type="term" value="P:defense response"/>
    <property type="evidence" value="ECO:0007669"/>
    <property type="project" value="UniProtKB-KW"/>
</dbReference>
<dbReference type="PANTHER" id="PTHR36766:SF35">
    <property type="entry name" value="DISEASE RESISTANCE PROTEIN RGA3"/>
    <property type="match status" value="1"/>
</dbReference>
<organism evidence="4 5">
    <name type="scientific">Lithocarpus litseifolius</name>
    <dbReference type="NCBI Taxonomy" id="425828"/>
    <lineage>
        <taxon>Eukaryota</taxon>
        <taxon>Viridiplantae</taxon>
        <taxon>Streptophyta</taxon>
        <taxon>Embryophyta</taxon>
        <taxon>Tracheophyta</taxon>
        <taxon>Spermatophyta</taxon>
        <taxon>Magnoliopsida</taxon>
        <taxon>eudicotyledons</taxon>
        <taxon>Gunneridae</taxon>
        <taxon>Pentapetalae</taxon>
        <taxon>rosids</taxon>
        <taxon>fabids</taxon>
        <taxon>Fagales</taxon>
        <taxon>Fagaceae</taxon>
        <taxon>Lithocarpus</taxon>
    </lineage>
</organism>
<evidence type="ECO:0000256" key="2">
    <source>
        <dbReference type="ARBA" id="ARBA00022821"/>
    </source>
</evidence>
<accession>A0AAW2BQZ5</accession>
<dbReference type="EMBL" id="JAZDWU010000010">
    <property type="protein sequence ID" value="KAK9988445.1"/>
    <property type="molecule type" value="Genomic_DNA"/>
</dbReference>
<sequence>MTSMPLFPYLEIMLYLNNVSLKPFQETLLSFSSSSSSPPLSKLKSMHIIGMEDVVSLPDGWTSNLISLENLCIFHYKELNLGSDVDRMEWRHLNCLSHLEFHSLPKLNSLPEALQHVTTLKMLQITLCENLKTLPQWIWKLISLERLTIYDCPTLKSLPNEMQDLTSLQRLEIAGCPELRRRCEKQIGQDLHKITHITSGSIWSAIGIISLMLTLLQRRLWQKVLEEYLVNLRLVF</sequence>
<comment type="caution">
    <text evidence="4">The sequence shown here is derived from an EMBL/GenBank/DDBJ whole genome shotgun (WGS) entry which is preliminary data.</text>
</comment>
<dbReference type="Pfam" id="PF25019">
    <property type="entry name" value="LRR_R13L1-DRL21"/>
    <property type="match status" value="1"/>
</dbReference>
<dbReference type="InterPro" id="IPR056789">
    <property type="entry name" value="LRR_R13L1-DRL21"/>
</dbReference>
<dbReference type="SUPFAM" id="SSF52047">
    <property type="entry name" value="RNI-like"/>
    <property type="match status" value="1"/>
</dbReference>
<gene>
    <name evidence="4" type="ORF">SO802_028684</name>
</gene>